<dbReference type="InterPro" id="IPR001992">
    <property type="entry name" value="T2SS_GspF/T4SS_PilC_CS"/>
</dbReference>
<sequence>MPAYNYQAFDTKGKTQKGVIAADSGRDARARLKGMHLFPISVEPARQGQTGAGNRPLTLWQRLEGRTDRVSHKDLVMVLRQLATIIATGSPVEEALLAILQQADKPSVKRVFTRMRSEVVEGRPLSHAMMAEPRSFPRHVCAMVAAAETTGDLGRVLEKIADQAEKAEEMNAKVQAALVYPAVLAVVAIGVVSILMVFVVPKVVSQFDSFGADLPVLTRLVVTVSDFLVSYGWLLLLVLSVGAVLGRLALLQNGIQRRAHRGLLMLPLVGNVIKKAESARFARTFGTLIDSGSPVTDSLRSARETLKNAFIRDEMNKVQKDVEAGRSVASALGGLALFSPMMVSLAAAGEKSGKLGQLMLSVAEYLDRDFDSFTKTALSLLEPLIVIVMGGIVGLIIMAIMLPILQLNSLVLS</sequence>
<dbReference type="AlphaFoldDB" id="A0A919E3Y2"/>
<evidence type="ECO:0000256" key="6">
    <source>
        <dbReference type="ARBA" id="ARBA00022519"/>
    </source>
</evidence>
<evidence type="ECO:0000256" key="15">
    <source>
        <dbReference type="SAM" id="Phobius"/>
    </source>
</evidence>
<keyword evidence="7 14" id="KW-0812">Transmembrane</keyword>
<comment type="caution">
    <text evidence="17">The sequence shown here is derived from an EMBL/GenBank/DDBJ whole genome shotgun (WGS) entry which is preliminary data.</text>
</comment>
<dbReference type="InterPro" id="IPR003004">
    <property type="entry name" value="GspF/PilC"/>
</dbReference>
<evidence type="ECO:0000256" key="12">
    <source>
        <dbReference type="ARBA" id="ARBA00023136"/>
    </source>
</evidence>
<evidence type="ECO:0000256" key="9">
    <source>
        <dbReference type="ARBA" id="ARBA00022837"/>
    </source>
</evidence>
<keyword evidence="8" id="KW-0479">Metal-binding</keyword>
<reference evidence="17" key="1">
    <citation type="journal article" date="2014" name="Int. J. Syst. Evol. Microbiol.">
        <title>Complete genome sequence of Corynebacterium casei LMG S-19264T (=DSM 44701T), isolated from a smear-ripened cheese.</title>
        <authorList>
            <consortium name="US DOE Joint Genome Institute (JGI-PGF)"/>
            <person name="Walter F."/>
            <person name="Albersmeier A."/>
            <person name="Kalinowski J."/>
            <person name="Ruckert C."/>
        </authorList>
    </citation>
    <scope>NUCLEOTIDE SEQUENCE</scope>
    <source>
        <strain evidence="17">KCTC 42590</strain>
    </source>
</reference>
<evidence type="ECO:0000256" key="1">
    <source>
        <dbReference type="ARBA" id="ARBA00002684"/>
    </source>
</evidence>
<dbReference type="InterPro" id="IPR018076">
    <property type="entry name" value="T2SS_GspF_dom"/>
</dbReference>
<dbReference type="EMBL" id="BNCI01000001">
    <property type="protein sequence ID" value="GHF17293.1"/>
    <property type="molecule type" value="Genomic_DNA"/>
</dbReference>
<feature type="domain" description="Type II secretion system protein GspF" evidence="16">
    <location>
        <begin position="79"/>
        <end position="201"/>
    </location>
</feature>
<evidence type="ECO:0000256" key="11">
    <source>
        <dbReference type="ARBA" id="ARBA00022989"/>
    </source>
</evidence>
<evidence type="ECO:0000256" key="10">
    <source>
        <dbReference type="ARBA" id="ARBA00022927"/>
    </source>
</evidence>
<evidence type="ECO:0000256" key="13">
    <source>
        <dbReference type="ARBA" id="ARBA00030750"/>
    </source>
</evidence>
<keyword evidence="4 14" id="KW-0813">Transport</keyword>
<comment type="function">
    <text evidence="1">Component of the type II secretion system inner membrane complex required for the energy-dependent secretion of extracellular factors such as proteases and toxins from the periplasm.</text>
</comment>
<evidence type="ECO:0000313" key="18">
    <source>
        <dbReference type="Proteomes" id="UP000630923"/>
    </source>
</evidence>
<proteinExistence type="inferred from homology"/>
<feature type="transmembrane region" description="Helical" evidence="15">
    <location>
        <begin position="384"/>
        <end position="405"/>
    </location>
</feature>
<comment type="similarity">
    <text evidence="3 14">Belongs to the GSP F family.</text>
</comment>
<dbReference type="RefSeq" id="WP_191250398.1">
    <property type="nucleotide sequence ID" value="NZ_BNCI01000001.1"/>
</dbReference>
<dbReference type="PRINTS" id="PR00812">
    <property type="entry name" value="BCTERIALGSPF"/>
</dbReference>
<keyword evidence="6" id="KW-0997">Cell inner membrane</keyword>
<evidence type="ECO:0000256" key="8">
    <source>
        <dbReference type="ARBA" id="ARBA00022723"/>
    </source>
</evidence>
<dbReference type="GO" id="GO:0015627">
    <property type="term" value="C:type II protein secretion system complex"/>
    <property type="evidence" value="ECO:0007669"/>
    <property type="project" value="InterPro"/>
</dbReference>
<dbReference type="GO" id="GO:0015628">
    <property type="term" value="P:protein secretion by the type II secretion system"/>
    <property type="evidence" value="ECO:0007669"/>
    <property type="project" value="InterPro"/>
</dbReference>
<evidence type="ECO:0000256" key="3">
    <source>
        <dbReference type="ARBA" id="ARBA00005745"/>
    </source>
</evidence>
<dbReference type="InterPro" id="IPR011850">
    <property type="entry name" value="T2SS_GspF"/>
</dbReference>
<keyword evidence="5" id="KW-1003">Cell membrane</keyword>
<dbReference type="InterPro" id="IPR042094">
    <property type="entry name" value="T2SS_GspF_sf"/>
</dbReference>
<name>A0A919E3Y2_9PROT</name>
<dbReference type="Gene3D" id="1.20.81.30">
    <property type="entry name" value="Type II secretion system (T2SS), domain F"/>
    <property type="match status" value="2"/>
</dbReference>
<feature type="domain" description="Type II secretion system protein GspF" evidence="16">
    <location>
        <begin position="281"/>
        <end position="403"/>
    </location>
</feature>
<keyword evidence="11 15" id="KW-1133">Transmembrane helix</keyword>
<keyword evidence="10" id="KW-0653">Protein transport</keyword>
<keyword evidence="18" id="KW-1185">Reference proteome</keyword>
<dbReference type="PANTHER" id="PTHR30012:SF0">
    <property type="entry name" value="TYPE II SECRETION SYSTEM PROTEIN F-RELATED"/>
    <property type="match status" value="1"/>
</dbReference>
<dbReference type="PANTHER" id="PTHR30012">
    <property type="entry name" value="GENERAL SECRETION PATHWAY PROTEIN"/>
    <property type="match status" value="1"/>
</dbReference>
<evidence type="ECO:0000256" key="4">
    <source>
        <dbReference type="ARBA" id="ARBA00022448"/>
    </source>
</evidence>
<dbReference type="Pfam" id="PF00482">
    <property type="entry name" value="T2SSF"/>
    <property type="match status" value="2"/>
</dbReference>
<dbReference type="GO" id="GO:0046872">
    <property type="term" value="F:metal ion binding"/>
    <property type="evidence" value="ECO:0007669"/>
    <property type="project" value="UniProtKB-KW"/>
</dbReference>
<evidence type="ECO:0000256" key="5">
    <source>
        <dbReference type="ARBA" id="ARBA00022475"/>
    </source>
</evidence>
<evidence type="ECO:0000259" key="16">
    <source>
        <dbReference type="Pfam" id="PF00482"/>
    </source>
</evidence>
<dbReference type="NCBIfam" id="TIGR02120">
    <property type="entry name" value="GspF"/>
    <property type="match status" value="1"/>
</dbReference>
<dbReference type="PROSITE" id="PS00874">
    <property type="entry name" value="T2SP_F"/>
    <property type="match status" value="1"/>
</dbReference>
<accession>A0A919E3Y2</accession>
<feature type="transmembrane region" description="Helical" evidence="15">
    <location>
        <begin position="178"/>
        <end position="200"/>
    </location>
</feature>
<evidence type="ECO:0000256" key="14">
    <source>
        <dbReference type="RuleBase" id="RU003923"/>
    </source>
</evidence>
<feature type="transmembrane region" description="Helical" evidence="15">
    <location>
        <begin position="327"/>
        <end position="349"/>
    </location>
</feature>
<gene>
    <name evidence="17" type="primary">gspF</name>
    <name evidence="17" type="ORF">GCM10017044_09580</name>
</gene>
<evidence type="ECO:0000256" key="2">
    <source>
        <dbReference type="ARBA" id="ARBA00004429"/>
    </source>
</evidence>
<dbReference type="Proteomes" id="UP000630923">
    <property type="component" value="Unassembled WGS sequence"/>
</dbReference>
<protein>
    <recommendedName>
        <fullName evidence="13">General secretion pathway protein F</fullName>
    </recommendedName>
</protein>
<evidence type="ECO:0000256" key="7">
    <source>
        <dbReference type="ARBA" id="ARBA00022692"/>
    </source>
</evidence>
<evidence type="ECO:0000313" key="17">
    <source>
        <dbReference type="EMBL" id="GHF17293.1"/>
    </source>
</evidence>
<comment type="subcellular location">
    <subcellularLocation>
        <location evidence="2 14">Cell inner membrane</location>
        <topology evidence="2 14">Multi-pass membrane protein</topology>
    </subcellularLocation>
</comment>
<feature type="transmembrane region" description="Helical" evidence="15">
    <location>
        <begin position="231"/>
        <end position="251"/>
    </location>
</feature>
<organism evidence="17 18">
    <name type="scientific">Kordiimonas sediminis</name>
    <dbReference type="NCBI Taxonomy" id="1735581"/>
    <lineage>
        <taxon>Bacteria</taxon>
        <taxon>Pseudomonadati</taxon>
        <taxon>Pseudomonadota</taxon>
        <taxon>Alphaproteobacteria</taxon>
        <taxon>Kordiimonadales</taxon>
        <taxon>Kordiimonadaceae</taxon>
        <taxon>Kordiimonas</taxon>
    </lineage>
</organism>
<dbReference type="GO" id="GO:0005886">
    <property type="term" value="C:plasma membrane"/>
    <property type="evidence" value="ECO:0007669"/>
    <property type="project" value="UniProtKB-SubCell"/>
</dbReference>
<reference evidence="17" key="2">
    <citation type="submission" date="2020-09" db="EMBL/GenBank/DDBJ databases">
        <authorList>
            <person name="Sun Q."/>
            <person name="Kim S."/>
        </authorList>
    </citation>
    <scope>NUCLEOTIDE SEQUENCE</scope>
    <source>
        <strain evidence="17">KCTC 42590</strain>
    </source>
</reference>
<keyword evidence="12 15" id="KW-0472">Membrane</keyword>
<keyword evidence="9" id="KW-0106">Calcium</keyword>
<dbReference type="FunFam" id="1.20.81.30:FF:000001">
    <property type="entry name" value="Type II secretion system protein F"/>
    <property type="match status" value="2"/>
</dbReference>